<comment type="caution">
    <text evidence="1">The sequence shown here is derived from an EMBL/GenBank/DDBJ whole genome shotgun (WGS) entry which is preliminary data.</text>
</comment>
<accession>A0ABW9A983</accession>
<name>A0ABW9A983_9BURK</name>
<reference evidence="1 2" key="1">
    <citation type="journal article" date="2024" name="Chem. Sci.">
        <title>Discovery of megapolipeptins by genome mining of a Burkholderiales bacteria collection.</title>
        <authorList>
            <person name="Paulo B.S."/>
            <person name="Recchia M.J.J."/>
            <person name="Lee S."/>
            <person name="Fergusson C.H."/>
            <person name="Romanowski S.B."/>
            <person name="Hernandez A."/>
            <person name="Krull N."/>
            <person name="Liu D.Y."/>
            <person name="Cavanagh H."/>
            <person name="Bos A."/>
            <person name="Gray C.A."/>
            <person name="Murphy B.T."/>
            <person name="Linington R.G."/>
            <person name="Eustaquio A.S."/>
        </authorList>
    </citation>
    <scope>NUCLEOTIDE SEQUENCE [LARGE SCALE GENOMIC DNA]</scope>
    <source>
        <strain evidence="1 2">RL21-008-BIB-A</strain>
    </source>
</reference>
<dbReference type="RefSeq" id="WP_408157260.1">
    <property type="nucleotide sequence ID" value="NZ_JAQQFM010000004.1"/>
</dbReference>
<organism evidence="1 2">
    <name type="scientific">Herbaspirillum lusitanum</name>
    <dbReference type="NCBI Taxonomy" id="213312"/>
    <lineage>
        <taxon>Bacteria</taxon>
        <taxon>Pseudomonadati</taxon>
        <taxon>Pseudomonadota</taxon>
        <taxon>Betaproteobacteria</taxon>
        <taxon>Burkholderiales</taxon>
        <taxon>Oxalobacteraceae</taxon>
        <taxon>Herbaspirillum</taxon>
    </lineage>
</organism>
<gene>
    <name evidence="1" type="ORF">PQR62_09625</name>
</gene>
<dbReference type="Proteomes" id="UP001629246">
    <property type="component" value="Unassembled WGS sequence"/>
</dbReference>
<proteinExistence type="predicted"/>
<protein>
    <submittedName>
        <fullName evidence="1">Uncharacterized protein</fullName>
    </submittedName>
</protein>
<sequence length="95" mass="10435">MPTDSDRDTAVHIELENTNGNALCGADIERKARLYGWPMSADKAQQVAEAGNLRVSAFYRSATLGFDDGPGFEASLQACRYQPQENVQEDLREGV</sequence>
<dbReference type="EMBL" id="JAQQFM010000004">
    <property type="protein sequence ID" value="MFL9924525.1"/>
    <property type="molecule type" value="Genomic_DNA"/>
</dbReference>
<evidence type="ECO:0000313" key="1">
    <source>
        <dbReference type="EMBL" id="MFL9924525.1"/>
    </source>
</evidence>
<evidence type="ECO:0000313" key="2">
    <source>
        <dbReference type="Proteomes" id="UP001629246"/>
    </source>
</evidence>
<keyword evidence="2" id="KW-1185">Reference proteome</keyword>